<dbReference type="EMBL" id="CP059732">
    <property type="protein sequence ID" value="QMW01370.1"/>
    <property type="molecule type" value="Genomic_DNA"/>
</dbReference>
<gene>
    <name evidence="2" type="ORF">H3H32_25910</name>
</gene>
<accession>A0A7G5GR78</accession>
<dbReference type="RefSeq" id="WP_182458652.1">
    <property type="nucleotide sequence ID" value="NZ_CP059732.1"/>
</dbReference>
<evidence type="ECO:0008006" key="4">
    <source>
        <dbReference type="Google" id="ProtNLM"/>
    </source>
</evidence>
<dbReference type="Proteomes" id="UP000515369">
    <property type="component" value="Chromosome"/>
</dbReference>
<name>A0A7G5GR78_9BACT</name>
<protein>
    <recommendedName>
        <fullName evidence="4">Lipocalin-like domain-containing protein</fullName>
    </recommendedName>
</protein>
<evidence type="ECO:0000313" key="2">
    <source>
        <dbReference type="EMBL" id="QMW01370.1"/>
    </source>
</evidence>
<dbReference type="PROSITE" id="PS51257">
    <property type="entry name" value="PROKAR_LIPOPROTEIN"/>
    <property type="match status" value="1"/>
</dbReference>
<feature type="chain" id="PRO_5028811698" description="Lipocalin-like domain-containing protein" evidence="1">
    <location>
        <begin position="23"/>
        <end position="132"/>
    </location>
</feature>
<keyword evidence="1" id="KW-0732">Signal</keyword>
<proteinExistence type="predicted"/>
<dbReference type="AlphaFoldDB" id="A0A7G5GR78"/>
<dbReference type="KEGG" id="sfol:H3H32_25910"/>
<evidence type="ECO:0000256" key="1">
    <source>
        <dbReference type="SAM" id="SignalP"/>
    </source>
</evidence>
<evidence type="ECO:0000313" key="3">
    <source>
        <dbReference type="Proteomes" id="UP000515369"/>
    </source>
</evidence>
<organism evidence="2 3">
    <name type="scientific">Spirosoma foliorum</name>
    <dbReference type="NCBI Taxonomy" id="2710596"/>
    <lineage>
        <taxon>Bacteria</taxon>
        <taxon>Pseudomonadati</taxon>
        <taxon>Bacteroidota</taxon>
        <taxon>Cytophagia</taxon>
        <taxon>Cytophagales</taxon>
        <taxon>Cytophagaceae</taxon>
        <taxon>Spirosoma</taxon>
    </lineage>
</organism>
<feature type="signal peptide" evidence="1">
    <location>
        <begin position="1"/>
        <end position="22"/>
    </location>
</feature>
<reference evidence="2 3" key="1">
    <citation type="submission" date="2020-07" db="EMBL/GenBank/DDBJ databases">
        <title>Spirosoma foliorum sp. nov., isolated from the leaves on the Nejang mountain Korea, Republic of.</title>
        <authorList>
            <person name="Ho H."/>
            <person name="Lee Y.-J."/>
            <person name="Nurcahyanto D.-A."/>
            <person name="Kim S.-G."/>
        </authorList>
    </citation>
    <scope>NUCLEOTIDE SEQUENCE [LARGE SCALE GENOMIC DNA]</scope>
    <source>
        <strain evidence="2 3">PL0136</strain>
    </source>
</reference>
<keyword evidence="3" id="KW-1185">Reference proteome</keyword>
<sequence>MDFFMKKAGLLIILGGLLVSCAQDVGPDVTDLVVGAYQLVDYQSPTVVDLIPNGTLNASQQDNQHVLITINGTVGKTKIAYSLANVLVVSVDRTTTNLTIKGKPLGQVVDNGVSRYISLTPAAKVTLGAMMF</sequence>